<dbReference type="Gene3D" id="3.40.50.300">
    <property type="entry name" value="P-loop containing nucleotide triphosphate hydrolases"/>
    <property type="match status" value="2"/>
</dbReference>
<dbReference type="InterPro" id="IPR037118">
    <property type="entry name" value="Val-tRNA_synth_C_sf"/>
</dbReference>
<dbReference type="Pfam" id="PF16326">
    <property type="entry name" value="ABC_tran_CTD"/>
    <property type="match status" value="1"/>
</dbReference>
<feature type="domain" description="ABC transporter" evidence="4">
    <location>
        <begin position="3"/>
        <end position="257"/>
    </location>
</feature>
<organism evidence="5 6">
    <name type="scientific">Nemorincola caseinilytica</name>
    <dbReference type="NCBI Taxonomy" id="2054315"/>
    <lineage>
        <taxon>Bacteria</taxon>
        <taxon>Pseudomonadati</taxon>
        <taxon>Bacteroidota</taxon>
        <taxon>Chitinophagia</taxon>
        <taxon>Chitinophagales</taxon>
        <taxon>Chitinophagaceae</taxon>
        <taxon>Nemorincola</taxon>
    </lineage>
</organism>
<evidence type="ECO:0000313" key="5">
    <source>
        <dbReference type="EMBL" id="GAA4468648.1"/>
    </source>
</evidence>
<evidence type="ECO:0000256" key="2">
    <source>
        <dbReference type="ARBA" id="ARBA00022840"/>
    </source>
</evidence>
<dbReference type="InterPro" id="IPR032524">
    <property type="entry name" value="ABC_tran_C"/>
</dbReference>
<protein>
    <submittedName>
        <fullName evidence="5">ABC-F family ATP-binding cassette domain-containing protein</fullName>
    </submittedName>
</protein>
<keyword evidence="1" id="KW-0547">Nucleotide-binding</keyword>
<sequence>MLISLQNITFSFGAREILEDANWQIGTGERIGLVGSNGAGKSTLLRLMTGAYTPDSGVINKPKDVSLGFFNQDLLSFSTKESILKVGMQAFEKAHKVEKEMERIMKELESKPDDADLLDDYSHALHDFEVAGGYEMEHRSAEVLEGLGFSTADLQRPYDQFSGGWRMRVLLAKMMLQQPELLLLDEPTNHLDLPSIEWLERYLIGYPGSVVIVSHDRYFLDRMVTKIVEVWQRDLHQYSGNYTFFQKEKAERMELQQRAFENQQEYIRQQERFIERFRAKATKAAAAQSAIKRLDKLDIIEAPDGSVPVMNINFDVAVQPGKIICTLTEVSKRFGDLTILDNASAEINRGDKIALIGANGKGKSTLLRIITGQEPIEGERKWGHNVEESFYAQHQLEALNIELEILEEMKRAGSGKTELELRQLLGCFLFSGDDVFKKIKVLSGGEKARVALAKVIAAKGNFLLLDEPTNHLDMQSVEMLIDALNKYKGTLIIVSHDRYFISRTANKIWNIEEGKINEFVGGYDEWDVWHKDKIKREQAQPVQKAAPVVRKEEKPAAPKSNVSNDQLNALKKEYQKQQKAFQKLEEEINKLKGETAALEAKLADPAFYSNKAEFMKVDEAYRTHSAKLEALNKEYDKAFEALMELEEKIGR</sequence>
<dbReference type="Pfam" id="PF12848">
    <property type="entry name" value="ABC_tran_Xtn"/>
    <property type="match status" value="1"/>
</dbReference>
<gene>
    <name evidence="5" type="ORF">GCM10023093_26670</name>
</gene>
<dbReference type="PANTHER" id="PTHR42855">
    <property type="entry name" value="ABC TRANSPORTER ATP-BINDING SUBUNIT"/>
    <property type="match status" value="1"/>
</dbReference>
<evidence type="ECO:0000313" key="6">
    <source>
        <dbReference type="Proteomes" id="UP001500067"/>
    </source>
</evidence>
<dbReference type="GO" id="GO:0005524">
    <property type="term" value="F:ATP binding"/>
    <property type="evidence" value="ECO:0007669"/>
    <property type="project" value="UniProtKB-KW"/>
</dbReference>
<dbReference type="InterPro" id="IPR032781">
    <property type="entry name" value="ABC_tran_Xtn"/>
</dbReference>
<dbReference type="InterPro" id="IPR003593">
    <property type="entry name" value="AAA+_ATPase"/>
</dbReference>
<dbReference type="Proteomes" id="UP001500067">
    <property type="component" value="Unassembled WGS sequence"/>
</dbReference>
<dbReference type="SMART" id="SM00382">
    <property type="entry name" value="AAA"/>
    <property type="match status" value="2"/>
</dbReference>
<accession>A0ABP8NP21</accession>
<dbReference type="InterPro" id="IPR003439">
    <property type="entry name" value="ABC_transporter-like_ATP-bd"/>
</dbReference>
<feature type="region of interest" description="Disordered" evidence="3">
    <location>
        <begin position="540"/>
        <end position="562"/>
    </location>
</feature>
<keyword evidence="2 5" id="KW-0067">ATP-binding</keyword>
<dbReference type="PROSITE" id="PS00211">
    <property type="entry name" value="ABC_TRANSPORTER_1"/>
    <property type="match status" value="2"/>
</dbReference>
<evidence type="ECO:0000256" key="3">
    <source>
        <dbReference type="SAM" id="MobiDB-lite"/>
    </source>
</evidence>
<feature type="domain" description="ABC transporter" evidence="4">
    <location>
        <begin position="325"/>
        <end position="538"/>
    </location>
</feature>
<proteinExistence type="predicted"/>
<dbReference type="RefSeq" id="WP_345084042.1">
    <property type="nucleotide sequence ID" value="NZ_BAABFA010000019.1"/>
</dbReference>
<name>A0ABP8NP21_9BACT</name>
<evidence type="ECO:0000256" key="1">
    <source>
        <dbReference type="ARBA" id="ARBA00022741"/>
    </source>
</evidence>
<reference evidence="6" key="1">
    <citation type="journal article" date="2019" name="Int. J. Syst. Evol. Microbiol.">
        <title>The Global Catalogue of Microorganisms (GCM) 10K type strain sequencing project: providing services to taxonomists for standard genome sequencing and annotation.</title>
        <authorList>
            <consortium name="The Broad Institute Genomics Platform"/>
            <consortium name="The Broad Institute Genome Sequencing Center for Infectious Disease"/>
            <person name="Wu L."/>
            <person name="Ma J."/>
        </authorList>
    </citation>
    <scope>NUCLEOTIDE SEQUENCE [LARGE SCALE GENOMIC DNA]</scope>
    <source>
        <strain evidence="6">JCM 32105</strain>
    </source>
</reference>
<dbReference type="Gene3D" id="1.10.287.380">
    <property type="entry name" value="Valyl-tRNA synthetase, C-terminal domain"/>
    <property type="match status" value="1"/>
</dbReference>
<dbReference type="InterPro" id="IPR017871">
    <property type="entry name" value="ABC_transporter-like_CS"/>
</dbReference>
<dbReference type="EMBL" id="BAABFA010000019">
    <property type="protein sequence ID" value="GAA4468648.1"/>
    <property type="molecule type" value="Genomic_DNA"/>
</dbReference>
<dbReference type="PROSITE" id="PS50893">
    <property type="entry name" value="ABC_TRANSPORTER_2"/>
    <property type="match status" value="2"/>
</dbReference>
<dbReference type="PANTHER" id="PTHR42855:SF2">
    <property type="entry name" value="DRUG RESISTANCE ABC TRANSPORTER,ATP-BINDING PROTEIN"/>
    <property type="match status" value="1"/>
</dbReference>
<comment type="caution">
    <text evidence="5">The sequence shown here is derived from an EMBL/GenBank/DDBJ whole genome shotgun (WGS) entry which is preliminary data.</text>
</comment>
<dbReference type="CDD" id="cd03221">
    <property type="entry name" value="ABCF_EF-3"/>
    <property type="match status" value="2"/>
</dbReference>
<dbReference type="InterPro" id="IPR027417">
    <property type="entry name" value="P-loop_NTPase"/>
</dbReference>
<dbReference type="Pfam" id="PF00005">
    <property type="entry name" value="ABC_tran"/>
    <property type="match status" value="2"/>
</dbReference>
<dbReference type="SUPFAM" id="SSF52540">
    <property type="entry name" value="P-loop containing nucleoside triphosphate hydrolases"/>
    <property type="match status" value="2"/>
</dbReference>
<keyword evidence="6" id="KW-1185">Reference proteome</keyword>
<dbReference type="InterPro" id="IPR051309">
    <property type="entry name" value="ABCF_ATPase"/>
</dbReference>
<evidence type="ECO:0000259" key="4">
    <source>
        <dbReference type="PROSITE" id="PS50893"/>
    </source>
</evidence>